<keyword evidence="4" id="KW-0223">Dioxygenase</keyword>
<dbReference type="GO" id="GO:0046677">
    <property type="term" value="P:response to antibiotic"/>
    <property type="evidence" value="ECO:0007669"/>
    <property type="project" value="UniProtKB-KW"/>
</dbReference>
<dbReference type="GO" id="GO:0051213">
    <property type="term" value="F:dioxygenase activity"/>
    <property type="evidence" value="ECO:0007669"/>
    <property type="project" value="UniProtKB-KW"/>
</dbReference>
<dbReference type="Pfam" id="PF19581">
    <property type="entry name" value="Glyoxalase_7"/>
    <property type="match status" value="1"/>
</dbReference>
<dbReference type="AlphaFoldDB" id="A0A318P3V5"/>
<comment type="caution">
    <text evidence="4">The sequence shown here is derived from an EMBL/GenBank/DDBJ whole genome shotgun (WGS) entry which is preliminary data.</text>
</comment>
<dbReference type="PROSITE" id="PS51819">
    <property type="entry name" value="VOC"/>
    <property type="match status" value="1"/>
</dbReference>
<evidence type="ECO:0000256" key="3">
    <source>
        <dbReference type="ARBA" id="ARBA00023251"/>
    </source>
</evidence>
<accession>A0A318P3V5</accession>
<keyword evidence="3" id="KW-0046">Antibiotic resistance</keyword>
<evidence type="ECO:0000256" key="2">
    <source>
        <dbReference type="ARBA" id="ARBA00021572"/>
    </source>
</evidence>
<evidence type="ECO:0000313" key="4">
    <source>
        <dbReference type="EMBL" id="PYD40670.1"/>
    </source>
</evidence>
<organism evidence="4 5">
    <name type="scientific">Serratia plymuthica</name>
    <dbReference type="NCBI Taxonomy" id="82996"/>
    <lineage>
        <taxon>Bacteria</taxon>
        <taxon>Pseudomonadati</taxon>
        <taxon>Pseudomonadota</taxon>
        <taxon>Gammaproteobacteria</taxon>
        <taxon>Enterobacterales</taxon>
        <taxon>Yersiniaceae</taxon>
        <taxon>Serratia</taxon>
    </lineage>
</organism>
<name>A0A318P3V5_SERPL</name>
<evidence type="ECO:0000256" key="1">
    <source>
        <dbReference type="ARBA" id="ARBA00011051"/>
    </source>
</evidence>
<dbReference type="OrthoDB" id="9803104at2"/>
<sequence>MELSAAIPIIRIFSVEKAKEFYLDFLGFTLDWEHRFSEDLPLYAQISRSGLTLHLSEHYGDSTPGSAVFIPTRAIDALQQELMAKQYRYARPGVETLDWGRQLNLTDPFGNCLRFCEQADNA</sequence>
<protein>
    <recommendedName>
        <fullName evidence="2">Bleomycin resistance protein</fullName>
    </recommendedName>
</protein>
<dbReference type="EMBL" id="PESE01000001">
    <property type="protein sequence ID" value="PYD40670.1"/>
    <property type="molecule type" value="Genomic_DNA"/>
</dbReference>
<dbReference type="Gene3D" id="3.10.180.10">
    <property type="entry name" value="2,3-Dihydroxybiphenyl 1,2-Dioxygenase, domain 1"/>
    <property type="match status" value="1"/>
</dbReference>
<dbReference type="InterPro" id="IPR029068">
    <property type="entry name" value="Glyas_Bleomycin-R_OHBP_Dase"/>
</dbReference>
<gene>
    <name evidence="4" type="ORF">CT690_05095</name>
</gene>
<reference evidence="4 5" key="1">
    <citation type="submission" date="2017-11" db="EMBL/GenBank/DDBJ databases">
        <title>Genome sequence of the oocydin A producing rhizobacterium Serratia plymuthica 4Rx5.</title>
        <authorList>
            <person name="Matilla M.A."/>
            <person name="Udaondo Z."/>
            <person name="Salmond G.P.C."/>
        </authorList>
    </citation>
    <scope>NUCLEOTIDE SEQUENCE [LARGE SCALE GENOMIC DNA]</scope>
    <source>
        <strain evidence="4 5">4Rx5</strain>
    </source>
</reference>
<dbReference type="Proteomes" id="UP000248196">
    <property type="component" value="Unassembled WGS sequence"/>
</dbReference>
<evidence type="ECO:0000313" key="5">
    <source>
        <dbReference type="Proteomes" id="UP000248196"/>
    </source>
</evidence>
<proteinExistence type="inferred from homology"/>
<keyword evidence="4" id="KW-0560">Oxidoreductase</keyword>
<dbReference type="CDD" id="cd08349">
    <property type="entry name" value="BLMA_like"/>
    <property type="match status" value="1"/>
</dbReference>
<dbReference type="InterPro" id="IPR037523">
    <property type="entry name" value="VOC_core"/>
</dbReference>
<dbReference type="InterPro" id="IPR000335">
    <property type="entry name" value="Bleomycin-R"/>
</dbReference>
<dbReference type="RefSeq" id="WP_004946387.1">
    <property type="nucleotide sequence ID" value="NZ_CP007439.1"/>
</dbReference>
<comment type="similarity">
    <text evidence="1">Belongs to the bleomycin resistance protein family.</text>
</comment>
<dbReference type="SUPFAM" id="SSF54593">
    <property type="entry name" value="Glyoxalase/Bleomycin resistance protein/Dihydroxybiphenyl dioxygenase"/>
    <property type="match status" value="1"/>
</dbReference>